<dbReference type="GO" id="GO:0006596">
    <property type="term" value="P:polyamine biosynthetic process"/>
    <property type="evidence" value="ECO:0007669"/>
    <property type="project" value="UniProtKB-KW"/>
</dbReference>
<reference evidence="3" key="1">
    <citation type="submission" date="2021-01" db="EMBL/GenBank/DDBJ databases">
        <title>Whole genome shotgun sequence of Virgisporangium ochraceum NBRC 16418.</title>
        <authorList>
            <person name="Komaki H."/>
            <person name="Tamura T."/>
        </authorList>
    </citation>
    <scope>NUCLEOTIDE SEQUENCE</scope>
    <source>
        <strain evidence="3">NBRC 16418</strain>
    </source>
</reference>
<keyword evidence="4" id="KW-1185">Reference proteome</keyword>
<dbReference type="Gene3D" id="3.40.50.150">
    <property type="entry name" value="Vaccinia Virus protein VP39"/>
    <property type="match status" value="1"/>
</dbReference>
<gene>
    <name evidence="3" type="ORF">Voc01_019870</name>
</gene>
<evidence type="ECO:0000256" key="1">
    <source>
        <dbReference type="ARBA" id="ARBA00023115"/>
    </source>
</evidence>
<feature type="region of interest" description="Disordered" evidence="2">
    <location>
        <begin position="1"/>
        <end position="25"/>
    </location>
</feature>
<dbReference type="PANTHER" id="PTHR43317">
    <property type="entry name" value="THERMOSPERMINE SYNTHASE ACAULIS5"/>
    <property type="match status" value="1"/>
</dbReference>
<protein>
    <recommendedName>
        <fullName evidence="5">Spermine synthase</fullName>
    </recommendedName>
</protein>
<dbReference type="Proteomes" id="UP000635606">
    <property type="component" value="Unassembled WGS sequence"/>
</dbReference>
<dbReference type="SUPFAM" id="SSF53335">
    <property type="entry name" value="S-adenosyl-L-methionine-dependent methyltransferases"/>
    <property type="match status" value="1"/>
</dbReference>
<evidence type="ECO:0000256" key="2">
    <source>
        <dbReference type="SAM" id="MobiDB-lite"/>
    </source>
</evidence>
<dbReference type="PANTHER" id="PTHR43317:SF1">
    <property type="entry name" value="THERMOSPERMINE SYNTHASE ACAULIS5"/>
    <property type="match status" value="1"/>
</dbReference>
<proteinExistence type="predicted"/>
<accession>A0A8J3ZT70</accession>
<name>A0A8J3ZT70_9ACTN</name>
<sequence>MIENRAEHPAEEAVDGTGEGADSGGRAERVGFGLAALIPDAHDSTGWTLFIDGTQQSHVDTADPTRLEFEYMRRLGDVVDAVAPHARPIDALHLGGGAFTLPRYVAATRPGSTQVVIEHDAQLTGLVRRVLPLPADADIRVHAADARAALDDLPAGAFDLLVADVYDGASVPASLSPVSAAEAFARVLRPGGWYATNLSDGGQLTYVRDQVATLRAVFPDVLLIAEPGVLRGRRFGNVVLLAGPSLPAVDLGVLAARDIFPARVVHGAALDRFVADAAPVTDATACRSPVPPRLEPGEAQ</sequence>
<evidence type="ECO:0000313" key="3">
    <source>
        <dbReference type="EMBL" id="GIJ67070.1"/>
    </source>
</evidence>
<dbReference type="InterPro" id="IPR029063">
    <property type="entry name" value="SAM-dependent_MTases_sf"/>
</dbReference>
<keyword evidence="1" id="KW-0620">Polyamine biosynthesis</keyword>
<comment type="caution">
    <text evidence="3">The sequence shown here is derived from an EMBL/GenBank/DDBJ whole genome shotgun (WGS) entry which is preliminary data.</text>
</comment>
<evidence type="ECO:0000313" key="4">
    <source>
        <dbReference type="Proteomes" id="UP000635606"/>
    </source>
</evidence>
<evidence type="ECO:0008006" key="5">
    <source>
        <dbReference type="Google" id="ProtNLM"/>
    </source>
</evidence>
<dbReference type="EMBL" id="BOPH01000022">
    <property type="protein sequence ID" value="GIJ67070.1"/>
    <property type="molecule type" value="Genomic_DNA"/>
</dbReference>
<organism evidence="3 4">
    <name type="scientific">Virgisporangium ochraceum</name>
    <dbReference type="NCBI Taxonomy" id="65505"/>
    <lineage>
        <taxon>Bacteria</taxon>
        <taxon>Bacillati</taxon>
        <taxon>Actinomycetota</taxon>
        <taxon>Actinomycetes</taxon>
        <taxon>Micromonosporales</taxon>
        <taxon>Micromonosporaceae</taxon>
        <taxon>Virgisporangium</taxon>
    </lineage>
</organism>
<dbReference type="AlphaFoldDB" id="A0A8J3ZT70"/>
<feature type="compositionally biased region" description="Basic and acidic residues" evidence="2">
    <location>
        <begin position="1"/>
        <end position="11"/>
    </location>
</feature>
<dbReference type="NCBIfam" id="NF037959">
    <property type="entry name" value="MFS_SpdSyn"/>
    <property type="match status" value="1"/>
</dbReference>